<feature type="transmembrane region" description="Helical" evidence="1">
    <location>
        <begin position="20"/>
        <end position="36"/>
    </location>
</feature>
<dbReference type="EMBL" id="JBICRM010000023">
    <property type="protein sequence ID" value="MFG1707820.1"/>
    <property type="molecule type" value="Genomic_DNA"/>
</dbReference>
<reference evidence="2 3" key="1">
    <citation type="submission" date="2024-10" db="EMBL/GenBank/DDBJ databases">
        <authorList>
            <person name="Topkara A.R."/>
            <person name="Saygin H."/>
        </authorList>
    </citation>
    <scope>NUCLEOTIDE SEQUENCE [LARGE SCALE GENOMIC DNA]</scope>
    <source>
        <strain evidence="2 3">M3C6</strain>
    </source>
</reference>
<proteinExistence type="predicted"/>
<organism evidence="2 3">
    <name type="scientific">Nonomuraea marmarensis</name>
    <dbReference type="NCBI Taxonomy" id="3351344"/>
    <lineage>
        <taxon>Bacteria</taxon>
        <taxon>Bacillati</taxon>
        <taxon>Actinomycetota</taxon>
        <taxon>Actinomycetes</taxon>
        <taxon>Streptosporangiales</taxon>
        <taxon>Streptosporangiaceae</taxon>
        <taxon>Nonomuraea</taxon>
    </lineage>
</organism>
<feature type="transmembrane region" description="Helical" evidence="1">
    <location>
        <begin position="42"/>
        <end position="63"/>
    </location>
</feature>
<keyword evidence="3" id="KW-1185">Reference proteome</keyword>
<protein>
    <submittedName>
        <fullName evidence="2">Uncharacterized protein</fullName>
    </submittedName>
</protein>
<name>A0ABW7ANI3_9ACTN</name>
<keyword evidence="1" id="KW-0812">Transmembrane</keyword>
<evidence type="ECO:0000313" key="2">
    <source>
        <dbReference type="EMBL" id="MFG1707820.1"/>
    </source>
</evidence>
<dbReference type="Proteomes" id="UP001603978">
    <property type="component" value="Unassembled WGS sequence"/>
</dbReference>
<sequence length="75" mass="7736">METSAAVEVPICLARTRTKLCVFVVLTVVSAVHGGSAWATLALALTCVAIPLAVAALGGIHLVRDLLFGPADQEH</sequence>
<evidence type="ECO:0000256" key="1">
    <source>
        <dbReference type="SAM" id="Phobius"/>
    </source>
</evidence>
<keyword evidence="1" id="KW-0472">Membrane</keyword>
<dbReference type="RefSeq" id="WP_393171806.1">
    <property type="nucleotide sequence ID" value="NZ_JBICRM010000023.1"/>
</dbReference>
<gene>
    <name evidence="2" type="ORF">ACFLIM_31900</name>
</gene>
<comment type="caution">
    <text evidence="2">The sequence shown here is derived from an EMBL/GenBank/DDBJ whole genome shotgun (WGS) entry which is preliminary data.</text>
</comment>
<keyword evidence="1" id="KW-1133">Transmembrane helix</keyword>
<evidence type="ECO:0000313" key="3">
    <source>
        <dbReference type="Proteomes" id="UP001603978"/>
    </source>
</evidence>
<accession>A0ABW7ANI3</accession>